<keyword evidence="4" id="KW-1185">Reference proteome</keyword>
<proteinExistence type="predicted"/>
<feature type="transmembrane region" description="Helical" evidence="1">
    <location>
        <begin position="276"/>
        <end position="295"/>
    </location>
</feature>
<accession>A0AAD5LMX7</accession>
<sequence>MEASRVVSIALFGLLQENVSLLTIEVVTYLSMFLLMLHIHSSGKRNATMFVAAAVQIFLMEWLLFGERRWYAQALVMLVPEIFPLFTLLLQAQLYYMAFVATSRLRIDNFLQPFAMGCIVVLLVLPMEILGAKFLWWTWHDTDPLLTARVYGVPLHLLFNHFYFAFAFVTAHHIFRWSVLEGDYYEEGQWKREWSYAVFVPFMTLLFGVVCLILFYHLFVDLFGVDISTCFHLLIAMSLIFCWMADREKDDPIVQELLAAVDAYDSDWLYPCIDHAVNQMVFVFSLIQIVLISAIDPSSIVSLGHHQPLGNCVQEEYFRSVLGLRQKRMRYLCVHEFDEEFNLCNYPVAQLNYEQSWYMICGRGYADYPSYLVVILSLVFFTNLLFYQMLKRPNNTRRVSFQRKLN</sequence>
<reference evidence="3" key="1">
    <citation type="submission" date="2021-12" db="EMBL/GenBank/DDBJ databases">
        <title>Prjna785345.</title>
        <authorList>
            <person name="Rujirawat T."/>
            <person name="Krajaejun T."/>
        </authorList>
    </citation>
    <scope>NUCLEOTIDE SEQUENCE</scope>
    <source>
        <strain evidence="3">Pi057C3</strain>
    </source>
</reference>
<dbReference type="EMBL" id="JAKCXM010000079">
    <property type="protein sequence ID" value="KAJ0403567.1"/>
    <property type="molecule type" value="Genomic_DNA"/>
</dbReference>
<keyword evidence="1" id="KW-0472">Membrane</keyword>
<organism evidence="3 4">
    <name type="scientific">Pythium insidiosum</name>
    <name type="common">Pythiosis disease agent</name>
    <dbReference type="NCBI Taxonomy" id="114742"/>
    <lineage>
        <taxon>Eukaryota</taxon>
        <taxon>Sar</taxon>
        <taxon>Stramenopiles</taxon>
        <taxon>Oomycota</taxon>
        <taxon>Peronosporomycetes</taxon>
        <taxon>Pythiales</taxon>
        <taxon>Pythiaceae</taxon>
        <taxon>Pythium</taxon>
    </lineage>
</organism>
<feature type="transmembrane region" description="Helical" evidence="1">
    <location>
        <begin position="157"/>
        <end position="175"/>
    </location>
</feature>
<dbReference type="AlphaFoldDB" id="A0AAD5LMX7"/>
<keyword evidence="1" id="KW-0812">Transmembrane</keyword>
<evidence type="ECO:0000313" key="4">
    <source>
        <dbReference type="Proteomes" id="UP001209570"/>
    </source>
</evidence>
<feature type="transmembrane region" description="Helical" evidence="1">
    <location>
        <begin position="46"/>
        <end position="64"/>
    </location>
</feature>
<gene>
    <name evidence="3" type="ORF">P43SY_009015</name>
</gene>
<dbReference type="Proteomes" id="UP001209570">
    <property type="component" value="Unassembled WGS sequence"/>
</dbReference>
<dbReference type="InterPro" id="IPR056704">
    <property type="entry name" value="DUF7802"/>
</dbReference>
<evidence type="ECO:0000313" key="3">
    <source>
        <dbReference type="EMBL" id="KAJ0403567.1"/>
    </source>
</evidence>
<feature type="transmembrane region" description="Helical" evidence="1">
    <location>
        <begin position="222"/>
        <end position="245"/>
    </location>
</feature>
<dbReference type="Pfam" id="PF25085">
    <property type="entry name" value="DUF7802"/>
    <property type="match status" value="1"/>
</dbReference>
<keyword evidence="1" id="KW-1133">Transmembrane helix</keyword>
<feature type="transmembrane region" description="Helical" evidence="1">
    <location>
        <begin position="368"/>
        <end position="387"/>
    </location>
</feature>
<name>A0AAD5LMX7_PYTIN</name>
<comment type="caution">
    <text evidence="3">The sequence shown here is derived from an EMBL/GenBank/DDBJ whole genome shotgun (WGS) entry which is preliminary data.</text>
</comment>
<feature type="transmembrane region" description="Helical" evidence="1">
    <location>
        <begin position="196"/>
        <end position="216"/>
    </location>
</feature>
<feature type="domain" description="DUF7802" evidence="2">
    <location>
        <begin position="14"/>
        <end position="390"/>
    </location>
</feature>
<feature type="transmembrane region" description="Helical" evidence="1">
    <location>
        <begin position="110"/>
        <end position="137"/>
    </location>
</feature>
<dbReference type="PANTHER" id="PTHR35982:SF1">
    <property type="entry name" value="SPIROCYCLASE, AVEC FAMILY"/>
    <property type="match status" value="1"/>
</dbReference>
<dbReference type="PANTHER" id="PTHR35982">
    <property type="entry name" value="AGAP005361-PA"/>
    <property type="match status" value="1"/>
</dbReference>
<evidence type="ECO:0000259" key="2">
    <source>
        <dbReference type="Pfam" id="PF25085"/>
    </source>
</evidence>
<evidence type="ECO:0000256" key="1">
    <source>
        <dbReference type="SAM" id="Phobius"/>
    </source>
</evidence>
<feature type="transmembrane region" description="Helical" evidence="1">
    <location>
        <begin position="20"/>
        <end position="39"/>
    </location>
</feature>
<protein>
    <recommendedName>
        <fullName evidence="2">DUF7802 domain-containing protein</fullName>
    </recommendedName>
</protein>